<organism evidence="1 2">
    <name type="scientific">Parthenolecanium corni</name>
    <dbReference type="NCBI Taxonomy" id="536013"/>
    <lineage>
        <taxon>Eukaryota</taxon>
        <taxon>Metazoa</taxon>
        <taxon>Ecdysozoa</taxon>
        <taxon>Arthropoda</taxon>
        <taxon>Hexapoda</taxon>
        <taxon>Insecta</taxon>
        <taxon>Pterygota</taxon>
        <taxon>Neoptera</taxon>
        <taxon>Paraneoptera</taxon>
        <taxon>Hemiptera</taxon>
        <taxon>Sternorrhyncha</taxon>
        <taxon>Coccoidea</taxon>
        <taxon>Coccidae</taxon>
        <taxon>Parthenolecanium</taxon>
    </lineage>
</organism>
<dbReference type="PANTHER" id="PTHR21439:SF0">
    <property type="entry name" value="PROTEIN OSCP1"/>
    <property type="match status" value="1"/>
</dbReference>
<keyword evidence="2" id="KW-1185">Reference proteome</keyword>
<sequence>MSRYSLPILIINLGGEMFYVLDQRLKAQKIPPDRAQKVLNDIASVMFDEQFLEEIFRPQKLYSKHELYIFYKQVVHASIMKLNDNSMGKLYDLMIMVFKHQIYFVSQPRDILLVTLNHLDSMRNLVSSSFVYRQLDAAYYWLTKVYYPMRDAELQMIRYDLLNYLQDIHIKVSIFLRLGQQNNDGTFVNPTNESIPSGMDEPGIIKIFTPDLSVKDIEVFPPGCAYTSVDIQGSFDFKGNRGTTLGLSIYHEKTMQDDSWTSSKNSTESQILKNSKELIYRNEMNTLMKQLIGCRCEESEGETIFLDLFSRIGSEGECNKTASNVKTVTLEESSVRQKNVLESAAEEVDISFAQQKQEDLLYLLENME</sequence>
<dbReference type="GO" id="GO:0005737">
    <property type="term" value="C:cytoplasm"/>
    <property type="evidence" value="ECO:0007669"/>
    <property type="project" value="TreeGrafter"/>
</dbReference>
<protein>
    <recommendedName>
        <fullName evidence="3">Protein OSCP1</fullName>
    </recommendedName>
</protein>
<dbReference type="GO" id="GO:0005886">
    <property type="term" value="C:plasma membrane"/>
    <property type="evidence" value="ECO:0007669"/>
    <property type="project" value="TreeGrafter"/>
</dbReference>
<dbReference type="EMBL" id="JBBCAQ010000038">
    <property type="protein sequence ID" value="KAK7571868.1"/>
    <property type="molecule type" value="Genomic_DNA"/>
</dbReference>
<accession>A0AAN9TG69</accession>
<dbReference type="Pfam" id="PF10188">
    <property type="entry name" value="Oscp1"/>
    <property type="match status" value="1"/>
</dbReference>
<reference evidence="1 2" key="1">
    <citation type="submission" date="2024-03" db="EMBL/GenBank/DDBJ databases">
        <title>Adaptation during the transition from Ophiocordyceps entomopathogen to insect associate is accompanied by gene loss and intensified selection.</title>
        <authorList>
            <person name="Ward C.M."/>
            <person name="Onetto C.A."/>
            <person name="Borneman A.R."/>
        </authorList>
    </citation>
    <scope>NUCLEOTIDE SEQUENCE [LARGE SCALE GENOMIC DNA]</scope>
    <source>
        <strain evidence="1">AWRI1</strain>
        <tissue evidence="1">Single Adult Female</tissue>
    </source>
</reference>
<evidence type="ECO:0000313" key="1">
    <source>
        <dbReference type="EMBL" id="KAK7571868.1"/>
    </source>
</evidence>
<gene>
    <name evidence="1" type="ORF">V9T40_014340</name>
</gene>
<dbReference type="PANTHER" id="PTHR21439">
    <property type="entry name" value="OXIDORED-NITRO DOMAIN-CONTAINING PROTEIN"/>
    <property type="match status" value="1"/>
</dbReference>
<name>A0AAN9TG69_9HEMI</name>
<comment type="caution">
    <text evidence="1">The sequence shown here is derived from an EMBL/GenBank/DDBJ whole genome shotgun (WGS) entry which is preliminary data.</text>
</comment>
<proteinExistence type="predicted"/>
<dbReference type="AlphaFoldDB" id="A0AAN9TG69"/>
<dbReference type="Proteomes" id="UP001367676">
    <property type="component" value="Unassembled WGS sequence"/>
</dbReference>
<evidence type="ECO:0000313" key="2">
    <source>
        <dbReference type="Proteomes" id="UP001367676"/>
    </source>
</evidence>
<evidence type="ECO:0008006" key="3">
    <source>
        <dbReference type="Google" id="ProtNLM"/>
    </source>
</evidence>
<dbReference type="InterPro" id="IPR019332">
    <property type="entry name" value="OSCP1"/>
</dbReference>